<evidence type="ECO:0000256" key="7">
    <source>
        <dbReference type="HAMAP-Rule" id="MF_00090"/>
    </source>
</evidence>
<dbReference type="PANTHER" id="PTHR11579:SF0">
    <property type="entry name" value="PROTEIN-L-ISOASPARTATE(D-ASPARTATE) O-METHYLTRANSFERASE"/>
    <property type="match status" value="1"/>
</dbReference>
<comment type="function">
    <text evidence="7">Catalyzes the methyl esterification of L-isoaspartyl residues in peptides and proteins that result from spontaneous decomposition of normal L-aspartyl and L-asparaginyl residues. It plays a role in the repair and/or degradation of damaged proteins.</text>
</comment>
<dbReference type="NCBIfam" id="TIGR00080">
    <property type="entry name" value="pimt"/>
    <property type="match status" value="1"/>
</dbReference>
<evidence type="ECO:0000313" key="8">
    <source>
        <dbReference type="EMBL" id="ODJ86912.1"/>
    </source>
</evidence>
<dbReference type="Gene3D" id="3.40.50.150">
    <property type="entry name" value="Vaccinia Virus protein VP39"/>
    <property type="match status" value="1"/>
</dbReference>
<dbReference type="HAMAP" id="MF_00090">
    <property type="entry name" value="PIMT"/>
    <property type="match status" value="1"/>
</dbReference>
<dbReference type="Proteomes" id="UP000094769">
    <property type="component" value="Unassembled WGS sequence"/>
</dbReference>
<keyword evidence="5 7" id="KW-0808">Transferase</keyword>
<dbReference type="AlphaFoldDB" id="A0A7Z0VJS5"/>
<dbReference type="CDD" id="cd02440">
    <property type="entry name" value="AdoMet_MTases"/>
    <property type="match status" value="1"/>
</dbReference>
<evidence type="ECO:0000256" key="6">
    <source>
        <dbReference type="ARBA" id="ARBA00022691"/>
    </source>
</evidence>
<keyword evidence="3 7" id="KW-0963">Cytoplasm</keyword>
<keyword evidence="4 7" id="KW-0489">Methyltransferase</keyword>
<comment type="subcellular location">
    <subcellularLocation>
        <location evidence="1 7">Cytoplasm</location>
    </subcellularLocation>
</comment>
<evidence type="ECO:0000313" key="9">
    <source>
        <dbReference type="Proteomes" id="UP000094769"/>
    </source>
</evidence>
<dbReference type="EC" id="2.1.1.77" evidence="7"/>
<protein>
    <recommendedName>
        <fullName evidence="7">Protein-L-isoaspartate O-methyltransferase</fullName>
        <ecNumber evidence="7">2.1.1.77</ecNumber>
    </recommendedName>
    <alternativeName>
        <fullName evidence="7">L-isoaspartyl protein carboxyl methyltransferase</fullName>
    </alternativeName>
    <alternativeName>
        <fullName evidence="7">Protein L-isoaspartyl methyltransferase</fullName>
    </alternativeName>
    <alternativeName>
        <fullName evidence="7">Protein-beta-aspartate methyltransferase</fullName>
        <shortName evidence="7">PIMT</shortName>
    </alternativeName>
</protein>
<organism evidence="8 9">
    <name type="scientific">Candidatus Thiodiazotropha endolucinida</name>
    <dbReference type="NCBI Taxonomy" id="1655433"/>
    <lineage>
        <taxon>Bacteria</taxon>
        <taxon>Pseudomonadati</taxon>
        <taxon>Pseudomonadota</taxon>
        <taxon>Gammaproteobacteria</taxon>
        <taxon>Chromatiales</taxon>
        <taxon>Sedimenticolaceae</taxon>
        <taxon>Candidatus Thiodiazotropha</taxon>
    </lineage>
</organism>
<dbReference type="OrthoDB" id="9810066at2"/>
<dbReference type="RefSeq" id="WP_069126278.1">
    <property type="nucleotide sequence ID" value="NZ_MARB01000016.1"/>
</dbReference>
<reference evidence="8 9" key="1">
    <citation type="submission" date="2016-06" db="EMBL/GenBank/DDBJ databases">
        <title>Genome sequence of endosymbiont of Candidatus Endolucinida thiodiazotropha.</title>
        <authorList>
            <person name="Poehlein A."/>
            <person name="Koenig S."/>
            <person name="Heiden S.E."/>
            <person name="Thuermer A."/>
            <person name="Voget S."/>
            <person name="Daniel R."/>
            <person name="Markert S."/>
            <person name="Gros O."/>
            <person name="Schweder T."/>
        </authorList>
    </citation>
    <scope>NUCLEOTIDE SEQUENCE [LARGE SCALE GENOMIC DNA]</scope>
    <source>
        <strain evidence="8 9">COS</strain>
    </source>
</reference>
<dbReference type="NCBIfam" id="NF001453">
    <property type="entry name" value="PRK00312.1"/>
    <property type="match status" value="1"/>
</dbReference>
<feature type="active site" evidence="7">
    <location>
        <position position="67"/>
    </location>
</feature>
<dbReference type="GO" id="GO:0005737">
    <property type="term" value="C:cytoplasm"/>
    <property type="evidence" value="ECO:0007669"/>
    <property type="project" value="UniProtKB-SubCell"/>
</dbReference>
<dbReference type="EMBL" id="MARB01000016">
    <property type="protein sequence ID" value="ODJ86912.1"/>
    <property type="molecule type" value="Genomic_DNA"/>
</dbReference>
<name>A0A7Z0VJS5_9GAMM</name>
<keyword evidence="6 7" id="KW-0949">S-adenosyl-L-methionine</keyword>
<dbReference type="InterPro" id="IPR000682">
    <property type="entry name" value="PCMT"/>
</dbReference>
<dbReference type="FunFam" id="3.40.50.150:FF:000010">
    <property type="entry name" value="Protein-L-isoaspartate O-methyltransferase"/>
    <property type="match status" value="1"/>
</dbReference>
<dbReference type="GO" id="GO:0030091">
    <property type="term" value="P:protein repair"/>
    <property type="evidence" value="ECO:0007669"/>
    <property type="project" value="UniProtKB-UniRule"/>
</dbReference>
<gene>
    <name evidence="8" type="primary">pcm_5</name>
    <name evidence="7" type="synonym">pcm</name>
    <name evidence="8" type="ORF">CODIS_28690</name>
</gene>
<proteinExistence type="inferred from homology"/>
<comment type="similarity">
    <text evidence="2 7">Belongs to the methyltransferase superfamily. L-isoaspartyl/D-aspartyl protein methyltransferase family.</text>
</comment>
<dbReference type="InterPro" id="IPR029063">
    <property type="entry name" value="SAM-dependent_MTases_sf"/>
</dbReference>
<evidence type="ECO:0000256" key="5">
    <source>
        <dbReference type="ARBA" id="ARBA00022679"/>
    </source>
</evidence>
<dbReference type="GO" id="GO:0032259">
    <property type="term" value="P:methylation"/>
    <property type="evidence" value="ECO:0007669"/>
    <property type="project" value="UniProtKB-KW"/>
</dbReference>
<dbReference type="PANTHER" id="PTHR11579">
    <property type="entry name" value="PROTEIN-L-ISOASPARTATE O-METHYLTRANSFERASE"/>
    <property type="match status" value="1"/>
</dbReference>
<comment type="caution">
    <text evidence="8">The sequence shown here is derived from an EMBL/GenBank/DDBJ whole genome shotgun (WGS) entry which is preliminary data.</text>
</comment>
<dbReference type="SUPFAM" id="SSF53335">
    <property type="entry name" value="S-adenosyl-L-methionine-dependent methyltransferases"/>
    <property type="match status" value="1"/>
</dbReference>
<keyword evidence="9" id="KW-1185">Reference proteome</keyword>
<dbReference type="GO" id="GO:0004719">
    <property type="term" value="F:protein-L-isoaspartate (D-aspartate) O-methyltransferase activity"/>
    <property type="evidence" value="ECO:0007669"/>
    <property type="project" value="UniProtKB-UniRule"/>
</dbReference>
<evidence type="ECO:0000256" key="4">
    <source>
        <dbReference type="ARBA" id="ARBA00022603"/>
    </source>
</evidence>
<dbReference type="PROSITE" id="PS01279">
    <property type="entry name" value="PCMT"/>
    <property type="match status" value="1"/>
</dbReference>
<comment type="catalytic activity">
    <reaction evidence="7">
        <text>[protein]-L-isoaspartate + S-adenosyl-L-methionine = [protein]-L-isoaspartate alpha-methyl ester + S-adenosyl-L-homocysteine</text>
        <dbReference type="Rhea" id="RHEA:12705"/>
        <dbReference type="Rhea" id="RHEA-COMP:12143"/>
        <dbReference type="Rhea" id="RHEA-COMP:12144"/>
        <dbReference type="ChEBI" id="CHEBI:57856"/>
        <dbReference type="ChEBI" id="CHEBI:59789"/>
        <dbReference type="ChEBI" id="CHEBI:90596"/>
        <dbReference type="ChEBI" id="CHEBI:90598"/>
        <dbReference type="EC" id="2.1.1.77"/>
    </reaction>
</comment>
<accession>A0A7Z0VJS5</accession>
<evidence type="ECO:0000256" key="1">
    <source>
        <dbReference type="ARBA" id="ARBA00004496"/>
    </source>
</evidence>
<dbReference type="Pfam" id="PF01135">
    <property type="entry name" value="PCMT"/>
    <property type="match status" value="1"/>
</dbReference>
<sequence length="217" mass="24010">MGDVQRMLSDIQAEANYACRMTGLDHLNDHVLAAMSRVPRQRFVNKSFRPHAYDNSPLPIGKGQTISQPFIVALMTDLMAPNRDDKILEVGTGSGYQTAVLAELVDHLYSIEIIPALAKKSRRRLEKAGYTNISFQVGDGYYGWSEMAPFDAIMVTAAVEHIPQPLIDQLAPGGRLVLPVGERPYSQDLLLVKKDQYGTVKITRLLPVSFVPLSGSR</sequence>
<evidence type="ECO:0000256" key="3">
    <source>
        <dbReference type="ARBA" id="ARBA00022490"/>
    </source>
</evidence>
<evidence type="ECO:0000256" key="2">
    <source>
        <dbReference type="ARBA" id="ARBA00005369"/>
    </source>
</evidence>